<dbReference type="Proteomes" id="UP001151752">
    <property type="component" value="Chromosome 8"/>
</dbReference>
<gene>
    <name evidence="3" type="ORF">OIU74_021506</name>
</gene>
<dbReference type="InterPro" id="IPR026057">
    <property type="entry name" value="TBL_C"/>
</dbReference>
<dbReference type="PANTHER" id="PTHR32285:SF155">
    <property type="entry name" value="PROTEIN TRICHOME BIREFRINGENCE-LIKE 36"/>
    <property type="match status" value="1"/>
</dbReference>
<protein>
    <submittedName>
        <fullName evidence="3">PMR5/CAS1P GDSL/SGNH-LIKE ACYL-ESTERASE FAMILY PROTEIN</fullName>
    </submittedName>
</protein>
<evidence type="ECO:0000256" key="1">
    <source>
        <dbReference type="ARBA" id="ARBA00007727"/>
    </source>
</evidence>
<dbReference type="GO" id="GO:0016413">
    <property type="term" value="F:O-acetyltransferase activity"/>
    <property type="evidence" value="ECO:0007669"/>
    <property type="project" value="InterPro"/>
</dbReference>
<dbReference type="AlphaFoldDB" id="A0A9Q0WL51"/>
<dbReference type="EMBL" id="JAPFFM010000003">
    <property type="protein sequence ID" value="KAJ6767650.1"/>
    <property type="molecule type" value="Genomic_DNA"/>
</dbReference>
<dbReference type="InterPro" id="IPR029962">
    <property type="entry name" value="TBL"/>
</dbReference>
<comment type="caution">
    <text evidence="3">The sequence shown here is derived from an EMBL/GenBank/DDBJ whole genome shotgun (WGS) entry which is preliminary data.</text>
</comment>
<organism evidence="3 4">
    <name type="scientific">Salix koriyanagi</name>
    <dbReference type="NCBI Taxonomy" id="2511006"/>
    <lineage>
        <taxon>Eukaryota</taxon>
        <taxon>Viridiplantae</taxon>
        <taxon>Streptophyta</taxon>
        <taxon>Embryophyta</taxon>
        <taxon>Tracheophyta</taxon>
        <taxon>Spermatophyta</taxon>
        <taxon>Magnoliopsida</taxon>
        <taxon>eudicotyledons</taxon>
        <taxon>Gunneridae</taxon>
        <taxon>Pentapetalae</taxon>
        <taxon>rosids</taxon>
        <taxon>fabids</taxon>
        <taxon>Malpighiales</taxon>
        <taxon>Salicaceae</taxon>
        <taxon>Saliceae</taxon>
        <taxon>Salix</taxon>
    </lineage>
</organism>
<reference evidence="3" key="2">
    <citation type="journal article" date="2023" name="Int. J. Mol. Sci.">
        <title>De Novo Assembly and Annotation of 11 Diverse Shrub Willow (Salix) Genomes Reveals Novel Gene Organization in Sex-Linked Regions.</title>
        <authorList>
            <person name="Hyden B."/>
            <person name="Feng K."/>
            <person name="Yates T.B."/>
            <person name="Jawdy S."/>
            <person name="Cereghino C."/>
            <person name="Smart L.B."/>
            <person name="Muchero W."/>
        </authorList>
    </citation>
    <scope>NUCLEOTIDE SEQUENCE</scope>
    <source>
        <tissue evidence="3">Shoot tip</tissue>
    </source>
</reference>
<dbReference type="GO" id="GO:0005794">
    <property type="term" value="C:Golgi apparatus"/>
    <property type="evidence" value="ECO:0007669"/>
    <property type="project" value="TreeGrafter"/>
</dbReference>
<evidence type="ECO:0000259" key="2">
    <source>
        <dbReference type="Pfam" id="PF13839"/>
    </source>
</evidence>
<keyword evidence="4" id="KW-1185">Reference proteome</keyword>
<comment type="similarity">
    <text evidence="1">Belongs to the PC-esterase family. TBL subfamily.</text>
</comment>
<sequence length="256" mass="30092">MACHGRLLRRRMVCHGGSMRRTVKLTTGHKKVNYNGPSMAFHALDFETSIEFTWAPLLVELKKGAGNKRILHLDLIEENARYWRNVDVLVFDSAHWWTHSDQWSSWDYYMEKQTVFQSMNRMVAYQKGLTTWARWIDLNLDPRKTRVIFRSMSPRHNRENGWKCYNQRQPLAFSSHQHVPEPLVVLKEVLRKMSFPVYLQDITAMSALRRDGHPSVYRRAISQQARQQASGFSSDCSHWCLPGVPDIWNEMLSELL</sequence>
<evidence type="ECO:0000313" key="3">
    <source>
        <dbReference type="EMBL" id="KAJ6767650.1"/>
    </source>
</evidence>
<accession>A0A9Q0WL51</accession>
<reference evidence="3" key="1">
    <citation type="submission" date="2022-11" db="EMBL/GenBank/DDBJ databases">
        <authorList>
            <person name="Hyden B.L."/>
            <person name="Feng K."/>
            <person name="Yates T."/>
            <person name="Jawdy S."/>
            <person name="Smart L.B."/>
            <person name="Muchero W."/>
        </authorList>
    </citation>
    <scope>NUCLEOTIDE SEQUENCE</scope>
    <source>
        <tissue evidence="3">Shoot tip</tissue>
    </source>
</reference>
<dbReference type="Pfam" id="PF13839">
    <property type="entry name" value="PC-Esterase"/>
    <property type="match status" value="1"/>
</dbReference>
<name>A0A9Q0WL51_9ROSI</name>
<proteinExistence type="inferred from homology"/>
<feature type="domain" description="Trichome birefringence-like C-terminal" evidence="2">
    <location>
        <begin position="31"/>
        <end position="254"/>
    </location>
</feature>
<dbReference type="PANTHER" id="PTHR32285">
    <property type="entry name" value="PROTEIN TRICHOME BIREFRINGENCE-LIKE 9-RELATED"/>
    <property type="match status" value="1"/>
</dbReference>
<evidence type="ECO:0000313" key="4">
    <source>
        <dbReference type="Proteomes" id="UP001151752"/>
    </source>
</evidence>